<sequence length="510" mass="57456">MDIPTTIKDYTIPCPERFNTDRLYIENNKELIGKTFYFKIQEQTETYAKVGSKIYIMTRDSLPSYFKAIVSNAILSSKVFLLVSNITQFPYSKLGELRYLLTRKETTEEELKWFVLSNRDKLEKDLTASRFLIKTLGLKNASNTYLDVRDVNINNKNIKDLLLLTGLNLNGKFLRSSAAIMIALSTSLITLNIDNNRIGLKGIRALSENKVLRILSLADNGVTDEGAVLLSKSSLTSLNLGYNRIGDRGVAALTKNGTLTSLNLRNNRFGNIGVLALSRNKTLRHLNLSYNEVCENALIKISEIPSLTSLCVCGNASNAVIVRFVSLIYLDVSNNSLDSCTVKILSESKTLKSLWLRQNRGPVDIYALVLSKNITYLDLSGNHVKTEDIFILSKNLTLKTLVLNNCGVSRIGAITLSRNFTLTSLSLYENNIHSEGVYALSRSKTLRYLELDEFDDEQELFDSRSLREIRTVGLYTIPITNTTLLEYASYVDMNDLILMRNKIFLAFDRC</sequence>
<dbReference type="Gene3D" id="3.80.10.10">
    <property type="entry name" value="Ribonuclease Inhibitor"/>
    <property type="match status" value="2"/>
</dbReference>
<dbReference type="PANTHER" id="PTHR24114:SF2">
    <property type="entry name" value="F-BOX DOMAIN-CONTAINING PROTEIN-RELATED"/>
    <property type="match status" value="1"/>
</dbReference>
<dbReference type="SUPFAM" id="SSF52058">
    <property type="entry name" value="L domain-like"/>
    <property type="match status" value="1"/>
</dbReference>
<dbReference type="SMART" id="SM00368">
    <property type="entry name" value="LRR_RI"/>
    <property type="match status" value="6"/>
</dbReference>
<name>A0A481YN92_9VIRU</name>
<protein>
    <recommendedName>
        <fullName evidence="2">Leucine rich repeat protein</fullName>
    </recommendedName>
</protein>
<evidence type="ECO:0008006" key="2">
    <source>
        <dbReference type="Google" id="ProtNLM"/>
    </source>
</evidence>
<dbReference type="EMBL" id="MK500280">
    <property type="protein sequence ID" value="QBK84586.1"/>
    <property type="molecule type" value="Genomic_DNA"/>
</dbReference>
<dbReference type="PANTHER" id="PTHR24114">
    <property type="entry name" value="LEUCINE RICH REPEAT FAMILY PROTEIN"/>
    <property type="match status" value="1"/>
</dbReference>
<accession>A0A481YN92</accession>
<proteinExistence type="predicted"/>
<gene>
    <name evidence="1" type="ORF">LCDPAC01_00670</name>
</gene>
<dbReference type="InterPro" id="IPR001611">
    <property type="entry name" value="Leu-rich_rpt"/>
</dbReference>
<reference evidence="1" key="1">
    <citation type="journal article" date="2019" name="MBio">
        <title>Virus Genomes from Deep Sea Sediments Expand the Ocean Megavirome and Support Independent Origins of Viral Gigantism.</title>
        <authorList>
            <person name="Backstrom D."/>
            <person name="Yutin N."/>
            <person name="Jorgensen S.L."/>
            <person name="Dharamshi J."/>
            <person name="Homa F."/>
            <person name="Zaremba-Niedwiedzka K."/>
            <person name="Spang A."/>
            <person name="Wolf Y.I."/>
            <person name="Koonin E.V."/>
            <person name="Ettema T.J."/>
        </authorList>
    </citation>
    <scope>NUCLEOTIDE SEQUENCE</scope>
</reference>
<dbReference type="PROSITE" id="PS51450">
    <property type="entry name" value="LRR"/>
    <property type="match status" value="1"/>
</dbReference>
<dbReference type="InterPro" id="IPR032675">
    <property type="entry name" value="LRR_dom_sf"/>
</dbReference>
<dbReference type="InterPro" id="IPR052394">
    <property type="entry name" value="LRR-containing"/>
</dbReference>
<dbReference type="Pfam" id="PF13516">
    <property type="entry name" value="LRR_6"/>
    <property type="match status" value="7"/>
</dbReference>
<organism evidence="1">
    <name type="scientific">Pithovirus LCDPAC01</name>
    <dbReference type="NCBI Taxonomy" id="2506600"/>
    <lineage>
        <taxon>Viruses</taxon>
        <taxon>Pithoviruses</taxon>
    </lineage>
</organism>
<evidence type="ECO:0000313" key="1">
    <source>
        <dbReference type="EMBL" id="QBK84586.1"/>
    </source>
</evidence>